<reference evidence="1" key="1">
    <citation type="submission" date="2020-11" db="EMBL/GenBank/DDBJ databases">
        <title>Adaptations for nitrogen fixation in a non-lichenized fungal sporocarp promotes dispersal by wood-feeding termites.</title>
        <authorList>
            <consortium name="DOE Joint Genome Institute"/>
            <person name="Koch R.A."/>
            <person name="Yoon G."/>
            <person name="Arayal U."/>
            <person name="Lail K."/>
            <person name="Amirebrahimi M."/>
            <person name="Labutti K."/>
            <person name="Lipzen A."/>
            <person name="Riley R."/>
            <person name="Barry K."/>
            <person name="Henrissat B."/>
            <person name="Grigoriev I.V."/>
            <person name="Herr J.R."/>
            <person name="Aime M.C."/>
        </authorList>
    </citation>
    <scope>NUCLEOTIDE SEQUENCE</scope>
    <source>
        <strain evidence="1">MCA 3950</strain>
    </source>
</reference>
<dbReference type="AlphaFoldDB" id="A0A9P7VLL2"/>
<keyword evidence="2" id="KW-1185">Reference proteome</keyword>
<gene>
    <name evidence="1" type="ORF">BT62DRAFT_935818</name>
</gene>
<dbReference type="GeneID" id="66109313"/>
<accession>A0A9P7VLL2</accession>
<organism evidence="1 2">
    <name type="scientific">Guyanagaster necrorhizus</name>
    <dbReference type="NCBI Taxonomy" id="856835"/>
    <lineage>
        <taxon>Eukaryota</taxon>
        <taxon>Fungi</taxon>
        <taxon>Dikarya</taxon>
        <taxon>Basidiomycota</taxon>
        <taxon>Agaricomycotina</taxon>
        <taxon>Agaricomycetes</taxon>
        <taxon>Agaricomycetidae</taxon>
        <taxon>Agaricales</taxon>
        <taxon>Marasmiineae</taxon>
        <taxon>Physalacriaceae</taxon>
        <taxon>Guyanagaster</taxon>
    </lineage>
</organism>
<sequence length="53" mass="6143">MKFDYHWKKEMFAGPGDLDAVGIIRMCDPSSCQFYIILCEGVTGSPRCRYRYS</sequence>
<evidence type="ECO:0000313" key="1">
    <source>
        <dbReference type="EMBL" id="KAG7442780.1"/>
    </source>
</evidence>
<proteinExistence type="predicted"/>
<comment type="caution">
    <text evidence="1">The sequence shown here is derived from an EMBL/GenBank/DDBJ whole genome shotgun (WGS) entry which is preliminary data.</text>
</comment>
<dbReference type="Proteomes" id="UP000812287">
    <property type="component" value="Unassembled WGS sequence"/>
</dbReference>
<evidence type="ECO:0000313" key="2">
    <source>
        <dbReference type="Proteomes" id="UP000812287"/>
    </source>
</evidence>
<name>A0A9P7VLL2_9AGAR</name>
<dbReference type="RefSeq" id="XP_043036280.1">
    <property type="nucleotide sequence ID" value="XM_043187016.1"/>
</dbReference>
<dbReference type="EMBL" id="MU250549">
    <property type="protein sequence ID" value="KAG7442780.1"/>
    <property type="molecule type" value="Genomic_DNA"/>
</dbReference>
<protein>
    <submittedName>
        <fullName evidence="1">Uncharacterized protein</fullName>
    </submittedName>
</protein>